<evidence type="ECO:0000313" key="2">
    <source>
        <dbReference type="EMBL" id="MFC0682793.1"/>
    </source>
</evidence>
<organism evidence="2 3">
    <name type="scientific">Lysobacter korlensis</name>
    <dbReference type="NCBI Taxonomy" id="553636"/>
    <lineage>
        <taxon>Bacteria</taxon>
        <taxon>Pseudomonadati</taxon>
        <taxon>Pseudomonadota</taxon>
        <taxon>Gammaproteobacteria</taxon>
        <taxon>Lysobacterales</taxon>
        <taxon>Lysobacteraceae</taxon>
        <taxon>Lysobacter</taxon>
    </lineage>
</organism>
<reference evidence="2 3" key="1">
    <citation type="submission" date="2024-09" db="EMBL/GenBank/DDBJ databases">
        <authorList>
            <person name="Sun Q."/>
            <person name="Mori K."/>
        </authorList>
    </citation>
    <scope>NUCLEOTIDE SEQUENCE [LARGE SCALE GENOMIC DNA]</scope>
    <source>
        <strain evidence="2 3">KCTC 23076</strain>
    </source>
</reference>
<evidence type="ECO:0000256" key="1">
    <source>
        <dbReference type="SAM" id="MobiDB-lite"/>
    </source>
</evidence>
<comment type="caution">
    <text evidence="2">The sequence shown here is derived from an EMBL/GenBank/DDBJ whole genome shotgun (WGS) entry which is preliminary data.</text>
</comment>
<dbReference type="EMBL" id="JBHLTG010000018">
    <property type="protein sequence ID" value="MFC0682793.1"/>
    <property type="molecule type" value="Genomic_DNA"/>
</dbReference>
<feature type="compositionally biased region" description="Gly residues" evidence="1">
    <location>
        <begin position="68"/>
        <end position="79"/>
    </location>
</feature>
<dbReference type="RefSeq" id="WP_386677155.1">
    <property type="nucleotide sequence ID" value="NZ_JBHLTG010000018.1"/>
</dbReference>
<dbReference type="Proteomes" id="UP001589896">
    <property type="component" value="Unassembled WGS sequence"/>
</dbReference>
<name>A0ABV6S3U5_9GAMM</name>
<sequence>MVVHQPELDAHRSLRPRDRQPVDFNLHVTERHSRDDVAVAGALAIVPLRIERAKGRDAAKRLRPLSGGLTGGGPQRVAR</sequence>
<gene>
    <name evidence="2" type="ORF">ACFFGH_33595</name>
</gene>
<protein>
    <submittedName>
        <fullName evidence="2">Uncharacterized protein</fullName>
    </submittedName>
</protein>
<accession>A0ABV6S3U5</accession>
<proteinExistence type="predicted"/>
<feature type="region of interest" description="Disordered" evidence="1">
    <location>
        <begin position="56"/>
        <end position="79"/>
    </location>
</feature>
<evidence type="ECO:0000313" key="3">
    <source>
        <dbReference type="Proteomes" id="UP001589896"/>
    </source>
</evidence>
<keyword evidence="3" id="KW-1185">Reference proteome</keyword>